<keyword evidence="9" id="KW-1185">Reference proteome</keyword>
<dbReference type="GO" id="GO:0016020">
    <property type="term" value="C:membrane"/>
    <property type="evidence" value="ECO:0007669"/>
    <property type="project" value="UniProtKB-SubCell"/>
</dbReference>
<comment type="caution">
    <text evidence="8">The sequence shown here is derived from an EMBL/GenBank/DDBJ whole genome shotgun (WGS) entry which is preliminary data.</text>
</comment>
<evidence type="ECO:0000313" key="9">
    <source>
        <dbReference type="Proteomes" id="UP000094527"/>
    </source>
</evidence>
<dbReference type="PANTHER" id="PTHR16950">
    <property type="entry name" value="ZINC TRANSPORTER SLC39A7 HISTIDINE-RICH MEMBRANE PROTEIN KE4"/>
    <property type="match status" value="1"/>
</dbReference>
<gene>
    <name evidence="8" type="ORF">Ocin01_05224</name>
</gene>
<evidence type="ECO:0000256" key="4">
    <source>
        <dbReference type="ARBA" id="ARBA00023136"/>
    </source>
</evidence>
<proteinExistence type="inferred from homology"/>
<comment type="similarity">
    <text evidence="5">Belongs to the ZIP transporter (TC 2.A.5) family. KE4/Catsup subfamily.</text>
</comment>
<accession>A0A1D2N877</accession>
<evidence type="ECO:0000256" key="5">
    <source>
        <dbReference type="ARBA" id="ARBA00038485"/>
    </source>
</evidence>
<dbReference type="Proteomes" id="UP000094527">
    <property type="component" value="Unassembled WGS sequence"/>
</dbReference>
<sequence>MAFPMDQELYSNLTSYYYWPSFLNNASNYTDNVVNDVVGVLSQDYQKWVFSITGCLLVGLSGIFPLLIFPNGDCSSLTKDSPTSGSGVGLTQLRRLLNFAVGSLLGDVFLHLLPEAWNQARESGSSKHDSLMFLGFWVLIGLVSFVICEKLVTGESESSQDTPDSSNNNVSKISQQRSLEQAEANKHIAGYLNLVANGFDNFTHGLAVAGSFIISPKIGLLTTAAILLHEIPHEIADFAILLRSGFNPWSAAKAQLSTATIGLFGAIFTLSVDCMKTMGNFTWWILPFTSGCFLNIALTNLLPDLMKEENPKESAKQFASLLLGIAVMGVVSCFHEG</sequence>
<reference evidence="8 9" key="1">
    <citation type="journal article" date="2016" name="Genome Biol. Evol.">
        <title>Gene Family Evolution Reflects Adaptation to Soil Environmental Stressors in the Genome of the Collembolan Orchesella cincta.</title>
        <authorList>
            <person name="Faddeeva-Vakhrusheva A."/>
            <person name="Derks M.F."/>
            <person name="Anvar S.Y."/>
            <person name="Agamennone V."/>
            <person name="Suring W."/>
            <person name="Smit S."/>
            <person name="van Straalen N.M."/>
            <person name="Roelofs D."/>
        </authorList>
    </citation>
    <scope>NUCLEOTIDE SEQUENCE [LARGE SCALE GENOMIC DNA]</scope>
    <source>
        <tissue evidence="8">Mixed pool</tissue>
    </source>
</reference>
<keyword evidence="4 7" id="KW-0472">Membrane</keyword>
<feature type="transmembrane region" description="Helical" evidence="7">
    <location>
        <begin position="318"/>
        <end position="335"/>
    </location>
</feature>
<comment type="subcellular location">
    <subcellularLocation>
        <location evidence="1">Membrane</location>
        <topology evidence="1">Multi-pass membrane protein</topology>
    </subcellularLocation>
</comment>
<dbReference type="InterPro" id="IPR003689">
    <property type="entry name" value="ZIP"/>
</dbReference>
<feature type="region of interest" description="Disordered" evidence="6">
    <location>
        <begin position="156"/>
        <end position="176"/>
    </location>
</feature>
<keyword evidence="3 7" id="KW-1133">Transmembrane helix</keyword>
<dbReference type="EMBL" id="LJIJ01000151">
    <property type="protein sequence ID" value="ODN01458.1"/>
    <property type="molecule type" value="Genomic_DNA"/>
</dbReference>
<dbReference type="GO" id="GO:0005385">
    <property type="term" value="F:zinc ion transmembrane transporter activity"/>
    <property type="evidence" value="ECO:0007669"/>
    <property type="project" value="TreeGrafter"/>
</dbReference>
<dbReference type="OMA" id="SCIAIHA"/>
<protein>
    <submittedName>
        <fullName evidence="8">Zinc transporter ZIP13</fullName>
    </submittedName>
</protein>
<evidence type="ECO:0000256" key="2">
    <source>
        <dbReference type="ARBA" id="ARBA00022692"/>
    </source>
</evidence>
<dbReference type="PANTHER" id="PTHR16950:SF16">
    <property type="entry name" value="ZINC TRANSPORTER ZIP13"/>
    <property type="match status" value="1"/>
</dbReference>
<evidence type="ECO:0000256" key="3">
    <source>
        <dbReference type="ARBA" id="ARBA00022989"/>
    </source>
</evidence>
<organism evidence="8 9">
    <name type="scientific">Orchesella cincta</name>
    <name type="common">Springtail</name>
    <name type="synonym">Podura cincta</name>
    <dbReference type="NCBI Taxonomy" id="48709"/>
    <lineage>
        <taxon>Eukaryota</taxon>
        <taxon>Metazoa</taxon>
        <taxon>Ecdysozoa</taxon>
        <taxon>Arthropoda</taxon>
        <taxon>Hexapoda</taxon>
        <taxon>Collembola</taxon>
        <taxon>Entomobryomorpha</taxon>
        <taxon>Entomobryoidea</taxon>
        <taxon>Orchesellidae</taxon>
        <taxon>Orchesellinae</taxon>
        <taxon>Orchesella</taxon>
    </lineage>
</organism>
<dbReference type="STRING" id="48709.A0A1D2N877"/>
<keyword evidence="2 7" id="KW-0812">Transmembrane</keyword>
<name>A0A1D2N877_ORCCI</name>
<feature type="transmembrane region" description="Helical" evidence="7">
    <location>
        <begin position="48"/>
        <end position="69"/>
    </location>
</feature>
<evidence type="ECO:0000256" key="1">
    <source>
        <dbReference type="ARBA" id="ARBA00004141"/>
    </source>
</evidence>
<evidence type="ECO:0000256" key="6">
    <source>
        <dbReference type="SAM" id="MobiDB-lite"/>
    </source>
</evidence>
<dbReference type="AlphaFoldDB" id="A0A1D2N877"/>
<evidence type="ECO:0000256" key="7">
    <source>
        <dbReference type="SAM" id="Phobius"/>
    </source>
</evidence>
<feature type="transmembrane region" description="Helical" evidence="7">
    <location>
        <begin position="281"/>
        <end position="298"/>
    </location>
</feature>
<feature type="transmembrane region" description="Helical" evidence="7">
    <location>
        <begin position="133"/>
        <end position="152"/>
    </location>
</feature>
<dbReference type="Pfam" id="PF02535">
    <property type="entry name" value="Zip"/>
    <property type="match status" value="1"/>
</dbReference>
<dbReference type="OrthoDB" id="200954at2759"/>
<evidence type="ECO:0000313" key="8">
    <source>
        <dbReference type="EMBL" id="ODN01458.1"/>
    </source>
</evidence>
<dbReference type="GO" id="GO:0006882">
    <property type="term" value="P:intracellular zinc ion homeostasis"/>
    <property type="evidence" value="ECO:0007669"/>
    <property type="project" value="TreeGrafter"/>
</dbReference>